<gene>
    <name evidence="6" type="ORF">A9D14_03500</name>
</gene>
<comment type="similarity">
    <text evidence="1">Belongs to the Gfa family.</text>
</comment>
<evidence type="ECO:0000313" key="7">
    <source>
        <dbReference type="Proteomes" id="UP000195807"/>
    </source>
</evidence>
<name>A0A1Z1F9E5_9SPHN</name>
<dbReference type="GO" id="GO:0046872">
    <property type="term" value="F:metal ion binding"/>
    <property type="evidence" value="ECO:0007669"/>
    <property type="project" value="UniProtKB-KW"/>
</dbReference>
<evidence type="ECO:0000256" key="4">
    <source>
        <dbReference type="ARBA" id="ARBA00023239"/>
    </source>
</evidence>
<dbReference type="Gene3D" id="3.90.1590.10">
    <property type="entry name" value="glutathione-dependent formaldehyde- activating enzyme (gfa)"/>
    <property type="match status" value="1"/>
</dbReference>
<keyword evidence="3" id="KW-0862">Zinc</keyword>
<evidence type="ECO:0000256" key="1">
    <source>
        <dbReference type="ARBA" id="ARBA00005495"/>
    </source>
</evidence>
<keyword evidence="7" id="KW-1185">Reference proteome</keyword>
<evidence type="ECO:0000313" key="6">
    <source>
        <dbReference type="EMBL" id="ARU15410.1"/>
    </source>
</evidence>
<evidence type="ECO:0000259" key="5">
    <source>
        <dbReference type="PROSITE" id="PS51891"/>
    </source>
</evidence>
<evidence type="ECO:0000256" key="3">
    <source>
        <dbReference type="ARBA" id="ARBA00022833"/>
    </source>
</evidence>
<dbReference type="Proteomes" id="UP000195807">
    <property type="component" value="Chromosome"/>
</dbReference>
<dbReference type="RefSeq" id="WP_066842973.1">
    <property type="nucleotide sequence ID" value="NZ_CP019602.1"/>
</dbReference>
<feature type="domain" description="CENP-V/GFA" evidence="5">
    <location>
        <begin position="6"/>
        <end position="118"/>
    </location>
</feature>
<keyword evidence="4" id="KW-0456">Lyase</keyword>
<sequence>MTDTKREGGCLCGAVRYEVSWPPMMLVTCACTNCQKQSGAAASVVGAVARDALVLSGTLKTYEDRAASGNAVYRQFCPDCGSPILTDTKAAREGNMIFFKAGTLDDTADLAPTMHCWTASGQRWVHYPQGDIVMQRQEGLG</sequence>
<dbReference type="GO" id="GO:0016846">
    <property type="term" value="F:carbon-sulfur lyase activity"/>
    <property type="evidence" value="ECO:0007669"/>
    <property type="project" value="InterPro"/>
</dbReference>
<dbReference type="STRING" id="450378.GCA_001661675_00698"/>
<dbReference type="PANTHER" id="PTHR33337:SF40">
    <property type="entry name" value="CENP-V_GFA DOMAIN-CONTAINING PROTEIN-RELATED"/>
    <property type="match status" value="1"/>
</dbReference>
<evidence type="ECO:0000256" key="2">
    <source>
        <dbReference type="ARBA" id="ARBA00022723"/>
    </source>
</evidence>
<dbReference type="SUPFAM" id="SSF51316">
    <property type="entry name" value="Mss4-like"/>
    <property type="match status" value="1"/>
</dbReference>
<proteinExistence type="inferred from homology"/>
<dbReference type="PROSITE" id="PS51891">
    <property type="entry name" value="CENP_V_GFA"/>
    <property type="match status" value="1"/>
</dbReference>
<dbReference type="KEGG" id="cman:A9D14_03500"/>
<dbReference type="EMBL" id="CP019602">
    <property type="protein sequence ID" value="ARU15410.1"/>
    <property type="molecule type" value="Genomic_DNA"/>
</dbReference>
<dbReference type="InterPro" id="IPR011057">
    <property type="entry name" value="Mss4-like_sf"/>
</dbReference>
<dbReference type="PANTHER" id="PTHR33337">
    <property type="entry name" value="GFA DOMAIN-CONTAINING PROTEIN"/>
    <property type="match status" value="1"/>
</dbReference>
<dbReference type="AlphaFoldDB" id="A0A1Z1F9E5"/>
<reference evidence="6 7" key="1">
    <citation type="submission" date="2017-01" db="EMBL/GenBank/DDBJ databases">
        <title>Complete genome sequence of esterase-producing bacterium Croceicoccus marinus E4A9.</title>
        <authorList>
            <person name="Wu Y.-H."/>
            <person name="Cheng H."/>
            <person name="Xu L."/>
            <person name="Huo Y.-Y."/>
            <person name="Wang C.-S."/>
            <person name="Xu X.-W."/>
        </authorList>
    </citation>
    <scope>NUCLEOTIDE SEQUENCE [LARGE SCALE GENOMIC DNA]</scope>
    <source>
        <strain evidence="6 7">E4A9</strain>
    </source>
</reference>
<dbReference type="OrthoDB" id="7186766at2"/>
<dbReference type="PROSITE" id="PS51257">
    <property type="entry name" value="PROKAR_LIPOPROTEIN"/>
    <property type="match status" value="1"/>
</dbReference>
<keyword evidence="2" id="KW-0479">Metal-binding</keyword>
<accession>A0A1Z1F9E5</accession>
<protein>
    <submittedName>
        <fullName evidence="6">Aldehyde-activating protein</fullName>
    </submittedName>
</protein>
<dbReference type="InterPro" id="IPR006913">
    <property type="entry name" value="CENP-V/GFA"/>
</dbReference>
<organism evidence="6 7">
    <name type="scientific">Croceicoccus marinus</name>
    <dbReference type="NCBI Taxonomy" id="450378"/>
    <lineage>
        <taxon>Bacteria</taxon>
        <taxon>Pseudomonadati</taxon>
        <taxon>Pseudomonadota</taxon>
        <taxon>Alphaproteobacteria</taxon>
        <taxon>Sphingomonadales</taxon>
        <taxon>Erythrobacteraceae</taxon>
        <taxon>Croceicoccus</taxon>
    </lineage>
</organism>
<dbReference type="Pfam" id="PF04828">
    <property type="entry name" value="GFA"/>
    <property type="match status" value="1"/>
</dbReference>